<evidence type="ECO:0000313" key="2">
    <source>
        <dbReference type="EMBL" id="MBW4548445.1"/>
    </source>
</evidence>
<dbReference type="InterPro" id="IPR019262">
    <property type="entry name" value="DUF2272"/>
</dbReference>
<proteinExistence type="predicted"/>
<dbReference type="EMBL" id="JAHHIF010000062">
    <property type="protein sequence ID" value="MBW4548445.1"/>
    <property type="molecule type" value="Genomic_DNA"/>
</dbReference>
<feature type="domain" description="DUF2272" evidence="1">
    <location>
        <begin position="291"/>
        <end position="454"/>
    </location>
</feature>
<reference evidence="2" key="2">
    <citation type="journal article" date="2022" name="Microbiol. Resour. Announc.">
        <title>Metagenome Sequencing to Explore Phylogenomics of Terrestrial Cyanobacteria.</title>
        <authorList>
            <person name="Ward R.D."/>
            <person name="Stajich J.E."/>
            <person name="Johansen J.R."/>
            <person name="Huntemann M."/>
            <person name="Clum A."/>
            <person name="Foster B."/>
            <person name="Foster B."/>
            <person name="Roux S."/>
            <person name="Palaniappan K."/>
            <person name="Varghese N."/>
            <person name="Mukherjee S."/>
            <person name="Reddy T.B.K."/>
            <person name="Daum C."/>
            <person name="Copeland A."/>
            <person name="Chen I.A."/>
            <person name="Ivanova N.N."/>
            <person name="Kyrpides N.C."/>
            <person name="Shapiro N."/>
            <person name="Eloe-Fadrosh E.A."/>
            <person name="Pietrasiak N."/>
        </authorList>
    </citation>
    <scope>NUCLEOTIDE SEQUENCE</scope>
    <source>
        <strain evidence="2">CPER-KK1</strain>
    </source>
</reference>
<name>A0A951UCP1_9CYAN</name>
<comment type="caution">
    <text evidence="2">The sequence shown here is derived from an EMBL/GenBank/DDBJ whole genome shotgun (WGS) entry which is preliminary data.</text>
</comment>
<accession>A0A951UCP1</accession>
<evidence type="ECO:0000259" key="1">
    <source>
        <dbReference type="Pfam" id="PF10030"/>
    </source>
</evidence>
<protein>
    <submittedName>
        <fullName evidence="2">DUF2272 domain-containing protein</fullName>
    </submittedName>
</protein>
<sequence>MDAFGTIPLDGTALSERNPIMGAALDSYVGLTGMPNAIGFTNSEGAFTPELEPLSMSTIQLKSDSAGAIIPLSPSTASNLASLDTTPAADSLTGAAANAALVGDLRTGQYIALENMGANFNDDYQFLDGRTADGSVGLAPDTNEPYSGTKWQVTEVSEGIITLENKGANFNDDYQFLDGRTADGSVGLAPDTNEPYSGTQWQVAEVSEGIITLENKGANPNPDFLFLDGRTADGTVGLAPNTDASYSGTKWKVYDLGSVFGDEVVRIADEQWDFFGNHVYEQDDDYRKEGDEEAWQRIANEYWQTQGINRTDIDTSEEVDDDDNNPWSAAFISWVMQEAGAGDEFNYSQRHANYINQAIEDRGSDAAFIGHPIDEYSLQPGDLIVANRSENDGITVTYDTAVGNDYQAHVDIVVATRPGEIDVIGGNVEESVTLRTFPVNSEGKLINPNDDNEINDFFAVIENRLGAPVA</sequence>
<reference evidence="2" key="1">
    <citation type="submission" date="2021-05" db="EMBL/GenBank/DDBJ databases">
        <authorList>
            <person name="Pietrasiak N."/>
            <person name="Ward R."/>
            <person name="Stajich J.E."/>
            <person name="Kurbessoian T."/>
        </authorList>
    </citation>
    <scope>NUCLEOTIDE SEQUENCE</scope>
    <source>
        <strain evidence="2">CPER-KK1</strain>
    </source>
</reference>
<evidence type="ECO:0000313" key="3">
    <source>
        <dbReference type="Proteomes" id="UP000753908"/>
    </source>
</evidence>
<gene>
    <name evidence="2" type="ORF">KME25_29005</name>
</gene>
<dbReference type="Pfam" id="PF10030">
    <property type="entry name" value="DUF2272"/>
    <property type="match status" value="1"/>
</dbReference>
<dbReference type="Proteomes" id="UP000753908">
    <property type="component" value="Unassembled WGS sequence"/>
</dbReference>
<organism evidence="2 3">
    <name type="scientific">Symplocastrum torsivum CPER-KK1</name>
    <dbReference type="NCBI Taxonomy" id="450513"/>
    <lineage>
        <taxon>Bacteria</taxon>
        <taxon>Bacillati</taxon>
        <taxon>Cyanobacteriota</taxon>
        <taxon>Cyanophyceae</taxon>
        <taxon>Oscillatoriophycideae</taxon>
        <taxon>Oscillatoriales</taxon>
        <taxon>Microcoleaceae</taxon>
        <taxon>Symplocastrum</taxon>
    </lineage>
</organism>
<dbReference type="AlphaFoldDB" id="A0A951UCP1"/>